<keyword evidence="3" id="KW-0812">Transmembrane</keyword>
<dbReference type="Proteomes" id="UP001595772">
    <property type="component" value="Unassembled WGS sequence"/>
</dbReference>
<dbReference type="InterPro" id="IPR014195">
    <property type="entry name" value="Spore_III_AG"/>
</dbReference>
<keyword evidence="3" id="KW-0472">Membrane</keyword>
<feature type="compositionally biased region" description="Polar residues" evidence="2">
    <location>
        <begin position="123"/>
        <end position="134"/>
    </location>
</feature>
<name>A0ABV8GV64_9BACI</name>
<evidence type="ECO:0000313" key="5">
    <source>
        <dbReference type="Proteomes" id="UP001595772"/>
    </source>
</evidence>
<evidence type="ECO:0000256" key="2">
    <source>
        <dbReference type="SAM" id="MobiDB-lite"/>
    </source>
</evidence>
<feature type="transmembrane region" description="Helical" evidence="3">
    <location>
        <begin position="24"/>
        <end position="44"/>
    </location>
</feature>
<dbReference type="EMBL" id="JBHSAO010000001">
    <property type="protein sequence ID" value="MFC4022826.1"/>
    <property type="molecule type" value="Genomic_DNA"/>
</dbReference>
<reference evidence="5" key="1">
    <citation type="journal article" date="2019" name="Int. J. Syst. Evol. Microbiol.">
        <title>The Global Catalogue of Microorganisms (GCM) 10K type strain sequencing project: providing services to taxonomists for standard genome sequencing and annotation.</title>
        <authorList>
            <consortium name="The Broad Institute Genomics Platform"/>
            <consortium name="The Broad Institute Genome Sequencing Center for Infectious Disease"/>
            <person name="Wu L."/>
            <person name="Ma J."/>
        </authorList>
    </citation>
    <scope>NUCLEOTIDE SEQUENCE [LARGE SCALE GENOMIC DNA]</scope>
    <source>
        <strain evidence="5">IBRC-M 10703</strain>
    </source>
</reference>
<sequence>MKNKLEDFFRPKKEGGDKPPSKRIGYLIILGLAGVFLIIISNIFSSEEEPDIIMQSQNEVQNSSQADNSAELSASDIKELENSLEQELAEMLNKIKGVTETEVMVNLDATSAHVYEKNLMKGQQTTDENDTNGGTRKIEDHTEENQVVLVRKGDQEVPLLIQTKQPEVRGVFVVARGADHPSLKSQIVEAISRVLDAPTHKISVMPKN</sequence>
<comment type="caution">
    <text evidence="4">The sequence shown here is derived from an EMBL/GenBank/DDBJ whole genome shotgun (WGS) entry which is preliminary data.</text>
</comment>
<protein>
    <submittedName>
        <fullName evidence="4">Stage III sporulation protein AG</fullName>
    </submittedName>
</protein>
<gene>
    <name evidence="4" type="primary">spoIIIAG</name>
    <name evidence="4" type="ORF">ACFOUV_03245</name>
</gene>
<dbReference type="NCBIfam" id="TIGR02830">
    <property type="entry name" value="spore_III_AG"/>
    <property type="match status" value="1"/>
</dbReference>
<dbReference type="RefSeq" id="WP_379495321.1">
    <property type="nucleotide sequence ID" value="NZ_JBHSAO010000001.1"/>
</dbReference>
<feature type="region of interest" description="Disordered" evidence="2">
    <location>
        <begin position="123"/>
        <end position="142"/>
    </location>
</feature>
<feature type="coiled-coil region" evidence="1">
    <location>
        <begin position="70"/>
        <end position="101"/>
    </location>
</feature>
<accession>A0ABV8GV64</accession>
<keyword evidence="5" id="KW-1185">Reference proteome</keyword>
<evidence type="ECO:0000313" key="4">
    <source>
        <dbReference type="EMBL" id="MFC4022826.1"/>
    </source>
</evidence>
<evidence type="ECO:0000256" key="1">
    <source>
        <dbReference type="SAM" id="Coils"/>
    </source>
</evidence>
<organism evidence="4 5">
    <name type="scientific">Oceanobacillus longus</name>
    <dbReference type="NCBI Taxonomy" id="930120"/>
    <lineage>
        <taxon>Bacteria</taxon>
        <taxon>Bacillati</taxon>
        <taxon>Bacillota</taxon>
        <taxon>Bacilli</taxon>
        <taxon>Bacillales</taxon>
        <taxon>Bacillaceae</taxon>
        <taxon>Oceanobacillus</taxon>
    </lineage>
</organism>
<keyword evidence="1" id="KW-0175">Coiled coil</keyword>
<proteinExistence type="predicted"/>
<evidence type="ECO:0000256" key="3">
    <source>
        <dbReference type="SAM" id="Phobius"/>
    </source>
</evidence>
<keyword evidence="3" id="KW-1133">Transmembrane helix</keyword>